<dbReference type="Pfam" id="PF07940">
    <property type="entry name" value="Hepar_II_III_C"/>
    <property type="match status" value="1"/>
</dbReference>
<dbReference type="Gene3D" id="2.70.98.70">
    <property type="match status" value="1"/>
</dbReference>
<feature type="domain" description="Heparinase II/III-like C-terminal" evidence="7">
    <location>
        <begin position="373"/>
        <end position="578"/>
    </location>
</feature>
<evidence type="ECO:0000313" key="8">
    <source>
        <dbReference type="EMBL" id="MFC7292715.1"/>
    </source>
</evidence>
<dbReference type="InterPro" id="IPR008929">
    <property type="entry name" value="Chondroitin_lyas"/>
</dbReference>
<evidence type="ECO:0000256" key="2">
    <source>
        <dbReference type="ARBA" id="ARBA00022729"/>
    </source>
</evidence>
<dbReference type="Gene3D" id="1.50.10.100">
    <property type="entry name" value="Chondroitin AC/alginate lyase"/>
    <property type="match status" value="1"/>
</dbReference>
<sequence length="724" mass="80135">MISNFSYKSSWLKAGVTVLALGLSQACSETVQAAEKSDISTQSVSAFDAQMTALAASIDARMLTDVPVPVPADAGGGYTHEQHKQNGKTIYEAGMLYQHTGDEKYKNFARDILLDYAELYPTLGLHPEHKPSTAGQLFWQGLNEAVWLVYVIQGYETFRDDLSPQAREKIETGVLNPMADFLSIGSPQTFDRIHNHGTWAAAAVGMTGYVLGQQERVEKSLLGLSQDGEAGFLKQMDMLFSPDGYYAEGPYYQRYAMMPFVLFSQAIEKNEPERKIFEYRDGIVLKAIRATVQQSYAGKFFPINDAIREKGLNTVELKYGLAVAYDLTNDPTLLGAVQLQDGSVVPTPEGRKLLDDIAAGKAKPFEFKSLELRDGRNGDEGALMVLRSGPESDASAVVMKATTQGLGHGHFDKLGLLYYDNASEVVADYGAVRFLNVEAKFGGRYLPENDSYGKQTIAHNTLVVDEKSHYDGDWRESQKFSPDVLKFGNINGVQVAAAEVDTAYEGVNLQRVVAMVPREDGIAPYVIDILRGQSGDGHVYDLPVHYKGQLIETNFPLEHETTQMNVFGKANGYQHLWQRAVSPELEGQQDMSWLIGDKFYTMTFAVDGPYKAYLTELGANDPNHNFRKEQALILRTEADNAGFVSVYESHGRYDNDEEVTVFDGSSVEQISTDKLETATAYTVSMKNGDVVTIYLADDTQADQTHKISHKNKQVEWSGAVHVTQ</sequence>
<dbReference type="SUPFAM" id="SSF48230">
    <property type="entry name" value="Chondroitin AC/alginate lyase"/>
    <property type="match status" value="1"/>
</dbReference>
<evidence type="ECO:0000259" key="7">
    <source>
        <dbReference type="Pfam" id="PF07940"/>
    </source>
</evidence>
<dbReference type="PANTHER" id="PTHR39210:SF1">
    <property type="entry name" value="HEPARIN-SULFATE LYASE"/>
    <property type="match status" value="1"/>
</dbReference>
<comment type="subcellular location">
    <subcellularLocation>
        <location evidence="1">Periplasm</location>
    </subcellularLocation>
</comment>
<dbReference type="RefSeq" id="WP_382168374.1">
    <property type="nucleotide sequence ID" value="NZ_JBHTBR010000005.1"/>
</dbReference>
<protein>
    <submittedName>
        <fullName evidence="8">Heparinase II/III family protein</fullName>
    </submittedName>
</protein>
<comment type="caution">
    <text evidence="8">The sequence shown here is derived from an EMBL/GenBank/DDBJ whole genome shotgun (WGS) entry which is preliminary data.</text>
</comment>
<evidence type="ECO:0000259" key="6">
    <source>
        <dbReference type="Pfam" id="PF05426"/>
    </source>
</evidence>
<accession>A0ABW2IPF5</accession>
<dbReference type="EMBL" id="JBHTBR010000005">
    <property type="protein sequence ID" value="MFC7292715.1"/>
    <property type="molecule type" value="Genomic_DNA"/>
</dbReference>
<proteinExistence type="predicted"/>
<gene>
    <name evidence="8" type="ORF">ACFQS8_13870</name>
</gene>
<feature type="signal peptide" evidence="5">
    <location>
        <begin position="1"/>
        <end position="33"/>
    </location>
</feature>
<keyword evidence="9" id="KW-1185">Reference proteome</keyword>
<evidence type="ECO:0000256" key="3">
    <source>
        <dbReference type="ARBA" id="ARBA00022764"/>
    </source>
</evidence>
<dbReference type="InterPro" id="IPR008397">
    <property type="entry name" value="Alginate_lyase_dom"/>
</dbReference>
<keyword evidence="2 5" id="KW-0732">Signal</keyword>
<dbReference type="InterPro" id="IPR012480">
    <property type="entry name" value="Hepar_II_III_C"/>
</dbReference>
<evidence type="ECO:0000256" key="5">
    <source>
        <dbReference type="SAM" id="SignalP"/>
    </source>
</evidence>
<evidence type="ECO:0000313" key="9">
    <source>
        <dbReference type="Proteomes" id="UP001596492"/>
    </source>
</evidence>
<feature type="chain" id="PRO_5046518325" evidence="5">
    <location>
        <begin position="34"/>
        <end position="724"/>
    </location>
</feature>
<organism evidence="8 9">
    <name type="scientific">Hirschia litorea</name>
    <dbReference type="NCBI Taxonomy" id="1199156"/>
    <lineage>
        <taxon>Bacteria</taxon>
        <taxon>Pseudomonadati</taxon>
        <taxon>Pseudomonadota</taxon>
        <taxon>Alphaproteobacteria</taxon>
        <taxon>Hyphomonadales</taxon>
        <taxon>Hyphomonadaceae</taxon>
        <taxon>Hirschia</taxon>
    </lineage>
</organism>
<dbReference type="Proteomes" id="UP001596492">
    <property type="component" value="Unassembled WGS sequence"/>
</dbReference>
<keyword evidence="4" id="KW-0456">Lyase</keyword>
<feature type="domain" description="Alginate lyase" evidence="6">
    <location>
        <begin position="86"/>
        <end position="281"/>
    </location>
</feature>
<keyword evidence="3" id="KW-0574">Periplasm</keyword>
<evidence type="ECO:0000256" key="1">
    <source>
        <dbReference type="ARBA" id="ARBA00004418"/>
    </source>
</evidence>
<dbReference type="Pfam" id="PF05426">
    <property type="entry name" value="Alginate_lyase"/>
    <property type="match status" value="1"/>
</dbReference>
<dbReference type="PANTHER" id="PTHR39210">
    <property type="entry name" value="HEPARIN-SULFATE LYASE"/>
    <property type="match status" value="1"/>
</dbReference>
<evidence type="ECO:0000256" key="4">
    <source>
        <dbReference type="ARBA" id="ARBA00023239"/>
    </source>
</evidence>
<name>A0ABW2IPF5_9PROT</name>
<reference evidence="9" key="1">
    <citation type="journal article" date="2019" name="Int. J. Syst. Evol. Microbiol.">
        <title>The Global Catalogue of Microorganisms (GCM) 10K type strain sequencing project: providing services to taxonomists for standard genome sequencing and annotation.</title>
        <authorList>
            <consortium name="The Broad Institute Genomics Platform"/>
            <consortium name="The Broad Institute Genome Sequencing Center for Infectious Disease"/>
            <person name="Wu L."/>
            <person name="Ma J."/>
        </authorList>
    </citation>
    <scope>NUCLEOTIDE SEQUENCE [LARGE SCALE GENOMIC DNA]</scope>
    <source>
        <strain evidence="9">CCUG 51308</strain>
    </source>
</reference>